<dbReference type="PANTHER" id="PTHR35902">
    <property type="entry name" value="S-LAYER DOMAIN-LIKE PROTEIN-RELATED"/>
    <property type="match status" value="1"/>
</dbReference>
<keyword evidence="2" id="KW-0472">Membrane</keyword>
<organism evidence="3 4">
    <name type="scientific">Halorubrum aidingense JCM 13560</name>
    <dbReference type="NCBI Taxonomy" id="1230454"/>
    <lineage>
        <taxon>Archaea</taxon>
        <taxon>Methanobacteriati</taxon>
        <taxon>Methanobacteriota</taxon>
        <taxon>Stenosarchaea group</taxon>
        <taxon>Halobacteria</taxon>
        <taxon>Halobacteriales</taxon>
        <taxon>Haloferacaceae</taxon>
        <taxon>Halorubrum</taxon>
    </lineage>
</organism>
<dbReference type="OrthoDB" id="65070at2157"/>
<feature type="compositionally biased region" description="Acidic residues" evidence="1">
    <location>
        <begin position="238"/>
        <end position="254"/>
    </location>
</feature>
<dbReference type="InterPro" id="IPR013783">
    <property type="entry name" value="Ig-like_fold"/>
</dbReference>
<dbReference type="AlphaFoldDB" id="M0PA54"/>
<proteinExistence type="predicted"/>
<dbReference type="PATRIC" id="fig|1230454.4.peg.1933"/>
<feature type="region of interest" description="Disordered" evidence="1">
    <location>
        <begin position="233"/>
        <end position="265"/>
    </location>
</feature>
<keyword evidence="4" id="KW-1185">Reference proteome</keyword>
<keyword evidence="2" id="KW-1133">Transmembrane helix</keyword>
<evidence type="ECO:0008006" key="5">
    <source>
        <dbReference type="Google" id="ProtNLM"/>
    </source>
</evidence>
<feature type="transmembrane region" description="Helical" evidence="2">
    <location>
        <begin position="459"/>
        <end position="481"/>
    </location>
</feature>
<accession>M0PA54</accession>
<dbReference type="Proteomes" id="UP000011575">
    <property type="component" value="Unassembled WGS sequence"/>
</dbReference>
<evidence type="ECO:0000313" key="4">
    <source>
        <dbReference type="Proteomes" id="UP000011575"/>
    </source>
</evidence>
<comment type="caution">
    <text evidence="3">The sequence shown here is derived from an EMBL/GenBank/DDBJ whole genome shotgun (WGS) entry which is preliminary data.</text>
</comment>
<dbReference type="EMBL" id="AOJI01000024">
    <property type="protein sequence ID" value="EMA67002.1"/>
    <property type="molecule type" value="Genomic_DNA"/>
</dbReference>
<evidence type="ECO:0000256" key="2">
    <source>
        <dbReference type="SAM" id="Phobius"/>
    </source>
</evidence>
<dbReference type="PANTHER" id="PTHR35902:SF6">
    <property type="entry name" value="CONSERVED WITHIN P. AEROPHILUM"/>
    <property type="match status" value="1"/>
</dbReference>
<keyword evidence="2" id="KW-0812">Transmembrane</keyword>
<evidence type="ECO:0000313" key="3">
    <source>
        <dbReference type="EMBL" id="EMA67002.1"/>
    </source>
</evidence>
<dbReference type="STRING" id="1230454.C461_09597"/>
<evidence type="ECO:0000256" key="1">
    <source>
        <dbReference type="SAM" id="MobiDB-lite"/>
    </source>
</evidence>
<dbReference type="Gene3D" id="2.60.40.10">
    <property type="entry name" value="Immunoglobulins"/>
    <property type="match status" value="1"/>
</dbReference>
<dbReference type="RefSeq" id="WP_008000715.1">
    <property type="nucleotide sequence ID" value="NZ_AOJI01000024.1"/>
</dbReference>
<reference evidence="3 4" key="1">
    <citation type="journal article" date="2014" name="PLoS Genet.">
        <title>Phylogenetically driven sequencing of extremely halophilic archaea reveals strategies for static and dynamic osmo-response.</title>
        <authorList>
            <person name="Becker E.A."/>
            <person name="Seitzer P.M."/>
            <person name="Tritt A."/>
            <person name="Larsen D."/>
            <person name="Krusor M."/>
            <person name="Yao A.I."/>
            <person name="Wu D."/>
            <person name="Madern D."/>
            <person name="Eisen J.A."/>
            <person name="Darling A.E."/>
            <person name="Facciotti M.T."/>
        </authorList>
    </citation>
    <scope>NUCLEOTIDE SEQUENCE [LARGE SCALE GENOMIC DNA]</scope>
    <source>
        <strain evidence="3 4">JCM 13560</strain>
    </source>
</reference>
<sequence length="486" mass="48201">MTLTSIRTTAALLALLAIVGAVGGATAVPDARITIDGVGLSVTDPAVGERTSLNLTVSNSAGSPAAADVTEIRLLDADGETLDEATALGALSAGDSLDAELRTRFDDPGEKRLTVEVVVEQEAVGDAADDGDEDAAGETVTVTRDVVVDVQPAEVALDLRTRALSPEDLQSDDESEGTGVNLGGIEGIFGGGGGGLDTGDDTEEVARAADSPVEVTVVNTGTTTADRVSLTAVGTAVDGDDGAGDGSDEGDAGDGETASEGLDAGPFVVEDVAPGEERRVLVDLGPLDRREAVTFTAAFRSGTDAQAGVGAERTAESTLDYPPREAAATVTDAAVQIGEGGALTVDANLGNVGGGEMEGVVVSVADAPGVEPTPAGEAYFVGTLGASDFVGFDLRTTANASVADEVPIRVEYTERGVRYTETATVALPDADGADRDGAGTFGRFGGALGGVSDAPGGTAAGAITAVGLVGAAALAVVGGVVRRRDV</sequence>
<protein>
    <recommendedName>
        <fullName evidence="5">CARDB domain-containing protein</fullName>
    </recommendedName>
</protein>
<gene>
    <name evidence="3" type="ORF">C461_09597</name>
</gene>
<name>M0PA54_9EURY</name>